<dbReference type="Pfam" id="PF03724">
    <property type="entry name" value="META"/>
    <property type="match status" value="1"/>
</dbReference>
<keyword evidence="1" id="KW-0732">Signal</keyword>
<gene>
    <name evidence="3" type="ORF">ACM44_09990</name>
</gene>
<dbReference type="EMBL" id="LFNG01000012">
    <property type="protein sequence ID" value="KMQ70999.1"/>
    <property type="molecule type" value="Genomic_DNA"/>
</dbReference>
<feature type="signal peptide" evidence="1">
    <location>
        <begin position="1"/>
        <end position="21"/>
    </location>
</feature>
<reference evidence="3 4" key="1">
    <citation type="journal article" date="2004" name="Int. J. Syst. Evol. Microbiol.">
        <title>Kaistella koreensis gen. nov., sp. nov., a novel member of the Chryseobacterium-Bergeyella-Riemerella branch.</title>
        <authorList>
            <person name="Kim M.K."/>
            <person name="Im W.T."/>
            <person name="Shin Y.K."/>
            <person name="Lim J.H."/>
            <person name="Kim S.H."/>
            <person name="Lee B.C."/>
            <person name="Park M.Y."/>
            <person name="Lee K.Y."/>
            <person name="Lee S.T."/>
        </authorList>
    </citation>
    <scope>NUCLEOTIDE SEQUENCE [LARGE SCALE GENOMIC DNA]</scope>
    <source>
        <strain evidence="3 4">CCUG 49689</strain>
    </source>
</reference>
<evidence type="ECO:0000313" key="3">
    <source>
        <dbReference type="EMBL" id="KMQ70999.1"/>
    </source>
</evidence>
<evidence type="ECO:0000313" key="4">
    <source>
        <dbReference type="Proteomes" id="UP000035900"/>
    </source>
</evidence>
<dbReference type="AlphaFoldDB" id="A0A0J7IYX3"/>
<dbReference type="InterPro" id="IPR005184">
    <property type="entry name" value="DUF306_Meta_HslJ"/>
</dbReference>
<dbReference type="InterPro" id="IPR038670">
    <property type="entry name" value="HslJ-like_sf"/>
</dbReference>
<dbReference type="PATRIC" id="fig|1304281.5.peg.2150"/>
<evidence type="ECO:0000256" key="1">
    <source>
        <dbReference type="SAM" id="SignalP"/>
    </source>
</evidence>
<dbReference type="Proteomes" id="UP000035900">
    <property type="component" value="Unassembled WGS sequence"/>
</dbReference>
<dbReference type="PROSITE" id="PS51257">
    <property type="entry name" value="PROKAR_LIPOPROTEIN"/>
    <property type="match status" value="1"/>
</dbReference>
<keyword evidence="3" id="KW-0346">Stress response</keyword>
<dbReference type="Gene3D" id="2.40.128.270">
    <property type="match status" value="1"/>
</dbReference>
<protein>
    <submittedName>
        <fullName evidence="3">Heat shock protein HslJ</fullName>
    </submittedName>
</protein>
<evidence type="ECO:0000259" key="2">
    <source>
        <dbReference type="Pfam" id="PF03724"/>
    </source>
</evidence>
<organism evidence="3 4">
    <name type="scientific">Chryseobacterium koreense CCUG 49689</name>
    <dbReference type="NCBI Taxonomy" id="1304281"/>
    <lineage>
        <taxon>Bacteria</taxon>
        <taxon>Pseudomonadati</taxon>
        <taxon>Bacteroidota</taxon>
        <taxon>Flavobacteriia</taxon>
        <taxon>Flavobacteriales</taxon>
        <taxon>Weeksellaceae</taxon>
        <taxon>Chryseobacterium group</taxon>
        <taxon>Chryseobacterium</taxon>
    </lineage>
</organism>
<dbReference type="InterPro" id="IPR053147">
    <property type="entry name" value="Hsp_HslJ-like"/>
</dbReference>
<feature type="domain" description="DUF306" evidence="2">
    <location>
        <begin position="29"/>
        <end position="121"/>
    </location>
</feature>
<keyword evidence="4" id="KW-1185">Reference proteome</keyword>
<name>A0A0J7IYX3_9FLAO</name>
<dbReference type="PANTHER" id="PTHR35535:SF1">
    <property type="entry name" value="HEAT SHOCK PROTEIN HSLJ"/>
    <property type="match status" value="1"/>
</dbReference>
<accession>A0A0J7IYX3</accession>
<dbReference type="PANTHER" id="PTHR35535">
    <property type="entry name" value="HEAT SHOCK PROTEIN HSLJ"/>
    <property type="match status" value="1"/>
</dbReference>
<feature type="chain" id="PRO_5005289514" evidence="1">
    <location>
        <begin position="22"/>
        <end position="130"/>
    </location>
</feature>
<comment type="caution">
    <text evidence="3">The sequence shown here is derived from an EMBL/GenBank/DDBJ whole genome shotgun (WGS) entry which is preliminary data.</text>
</comment>
<sequence length="130" mass="14207">MKNIVSFIFTVAMMVSCSTLSKVGSSQANVSNTKWVLADQVKGKTPTLVIEKARITGNGGCNNYFGELTLDATAGNFSAKNIGSTKMACDNMSVETNFFNMLNEVNKYIVSGNTLELYKDNLLLLKFNKQ</sequence>
<dbReference type="STRING" id="1304281.ACM44_09990"/>
<proteinExistence type="predicted"/>